<dbReference type="PANTHER" id="PTHR38032">
    <property type="entry name" value="POLYMERASE-RELATED"/>
    <property type="match status" value="1"/>
</dbReference>
<keyword evidence="4" id="KW-1185">Reference proteome</keyword>
<comment type="caution">
    <text evidence="3">The sequence shown here is derived from an EMBL/GenBank/DDBJ whole genome shotgun (WGS) entry which is preliminary data.</text>
</comment>
<sequence>MPYPESKSEKKSINDGFFEIKFFENGIYLVVYPPLEKGRKVEVNDVIQKLEKKKIKDYDRNSIELAVAKADKIPVPIAPAQEEAIIDASATVTISSDKMKAYITLTPPEGGSKITLEALQKVLAENSVVHGINTDYLQKIAEFPVYEEMLCVAEGTPPEQGQDGKVEFFFETSDEFKPTVLDDGRVDFRELNKIKNVKKDQVLCVLIPPTNGVPGKTVTGVEIPAKPGKPATLPKGKNVRISPDEQSLLSDIDGQVSLIDGKVSVFYTYEVPADVDNSTGNITFLGNVIVRGNVLSGFSIDAGGSVEVWGVVEGAVIRAGGDIILRRGMQGLGKGMLISEGDIIARYIENSNIQAKNNIKAEAIMHSNVKCGNILELGGRKGLLVGGTCKVGKEIIAKVIGSYMSTATDVEVGMDPTLRERYKALREELEQMENDLRKTEQAISLLKRLASLGQLSKDKQDMLERSLRTREFYNNRISEIYEELPVLDAKLQHDSSGKVRVYNFLYPGVRIAIGSSSRSFKETLQYCTIYRDGADIRVGAIDK</sequence>
<evidence type="ECO:0000259" key="2">
    <source>
        <dbReference type="Pfam" id="PF20250"/>
    </source>
</evidence>
<gene>
    <name evidence="3" type="ORF">CDQ84_05345</name>
</gene>
<dbReference type="RefSeq" id="WP_103080699.1">
    <property type="nucleotide sequence ID" value="NZ_CP021850.1"/>
</dbReference>
<reference evidence="3 4" key="1">
    <citation type="submission" date="2017-06" db="EMBL/GenBank/DDBJ databases">
        <title>Investigating the central metabolism of Clostridium thermosuccinogenes.</title>
        <authorList>
            <person name="Koendjbiharie J.G."/>
            <person name="van Kranenburg R."/>
        </authorList>
    </citation>
    <scope>NUCLEOTIDE SEQUENCE [LARGE SCALE GENOMIC DNA]</scope>
    <source>
        <strain evidence="3 4">DSM 5806</strain>
    </source>
</reference>
<evidence type="ECO:0000256" key="1">
    <source>
        <dbReference type="SAM" id="Coils"/>
    </source>
</evidence>
<dbReference type="Proteomes" id="UP000236151">
    <property type="component" value="Unassembled WGS sequence"/>
</dbReference>
<dbReference type="EMBL" id="NIOJ01000008">
    <property type="protein sequence ID" value="PNU00670.1"/>
    <property type="molecule type" value="Genomic_DNA"/>
</dbReference>
<dbReference type="Pfam" id="PF20250">
    <property type="entry name" value="FapA_N"/>
    <property type="match status" value="1"/>
</dbReference>
<name>A0A2K2FII0_9CLOT</name>
<feature type="coiled-coil region" evidence="1">
    <location>
        <begin position="415"/>
        <end position="449"/>
    </location>
</feature>
<dbReference type="InterPro" id="IPR046866">
    <property type="entry name" value="FapA_N"/>
</dbReference>
<dbReference type="Pfam" id="PF03961">
    <property type="entry name" value="FapA"/>
    <property type="match status" value="1"/>
</dbReference>
<accession>A0A2K2FII0</accession>
<protein>
    <recommendedName>
        <fullName evidence="2">Flagellar Assembly Protein A N-terminal region domain-containing protein</fullName>
    </recommendedName>
</protein>
<dbReference type="InterPro" id="IPR046865">
    <property type="entry name" value="FapA_b_solenoid"/>
</dbReference>
<evidence type="ECO:0000313" key="4">
    <source>
        <dbReference type="Proteomes" id="UP000236151"/>
    </source>
</evidence>
<evidence type="ECO:0000313" key="3">
    <source>
        <dbReference type="EMBL" id="PNU00670.1"/>
    </source>
</evidence>
<dbReference type="PANTHER" id="PTHR38032:SF1">
    <property type="entry name" value="RNA-BINDING PROTEIN KHPB N-TERMINAL DOMAIN-CONTAINING PROTEIN"/>
    <property type="match status" value="1"/>
</dbReference>
<dbReference type="InterPro" id="IPR005646">
    <property type="entry name" value="FapA"/>
</dbReference>
<keyword evidence="1" id="KW-0175">Coiled coil</keyword>
<dbReference type="KEGG" id="cthd:CDO33_07845"/>
<dbReference type="OrthoDB" id="9760122at2"/>
<dbReference type="AlphaFoldDB" id="A0A2K2FII0"/>
<proteinExistence type="predicted"/>
<feature type="domain" description="Flagellar Assembly Protein A N-terminal region" evidence="2">
    <location>
        <begin position="91"/>
        <end position="260"/>
    </location>
</feature>
<organism evidence="3 4">
    <name type="scientific">Clostridium thermosuccinogenes</name>
    <dbReference type="NCBI Taxonomy" id="84032"/>
    <lineage>
        <taxon>Bacteria</taxon>
        <taxon>Bacillati</taxon>
        <taxon>Bacillota</taxon>
        <taxon>Clostridia</taxon>
        <taxon>Eubacteriales</taxon>
        <taxon>Clostridiaceae</taxon>
        <taxon>Clostridium</taxon>
    </lineage>
</organism>